<reference evidence="2" key="1">
    <citation type="submission" date="2018-02" db="EMBL/GenBank/DDBJ databases">
        <authorList>
            <person name="Hausmann B."/>
        </authorList>
    </citation>
    <scope>NUCLEOTIDE SEQUENCE [LARGE SCALE GENOMIC DNA]</scope>
    <source>
        <strain evidence="2">Peat soil MAG SbF1</strain>
    </source>
</reference>
<name>A0A2U3LMQ6_9FIRM</name>
<proteinExistence type="predicted"/>
<evidence type="ECO:0000313" key="2">
    <source>
        <dbReference type="Proteomes" id="UP000238916"/>
    </source>
</evidence>
<organism evidence="1 2">
    <name type="scientific">Candidatus Desulfosporosinus infrequens</name>
    <dbReference type="NCBI Taxonomy" id="2043169"/>
    <lineage>
        <taxon>Bacteria</taxon>
        <taxon>Bacillati</taxon>
        <taxon>Bacillota</taxon>
        <taxon>Clostridia</taxon>
        <taxon>Eubacteriales</taxon>
        <taxon>Desulfitobacteriaceae</taxon>
        <taxon>Desulfosporosinus</taxon>
    </lineage>
</organism>
<dbReference type="OrthoDB" id="8778022at2"/>
<dbReference type="Proteomes" id="UP000238916">
    <property type="component" value="Unassembled WGS sequence"/>
</dbReference>
<dbReference type="Pfam" id="PF14354">
    <property type="entry name" value="Lar_restr_allev"/>
    <property type="match status" value="1"/>
</dbReference>
<dbReference type="AlphaFoldDB" id="A0A2U3LMQ6"/>
<gene>
    <name evidence="1" type="ORF">SBF1_6300002</name>
</gene>
<evidence type="ECO:0008006" key="3">
    <source>
        <dbReference type="Google" id="ProtNLM"/>
    </source>
</evidence>
<sequence>MENLLPCPVCGGQPKLSSLEPERESMKYFCGVHAACGDWKKTEALAATDWNKRVQEYKDALQRIETPGTPEYLEIKGRISAHAYCEDCKYETDNMPMRDLVFKLSMEGGYIVSDKSGGYFSQCPNCESNKLSLELINSHSKDFIL</sequence>
<accession>A0A2U3LMQ6</accession>
<protein>
    <recommendedName>
        <fullName evidence="3">Restriction alleviation protein Lar</fullName>
    </recommendedName>
</protein>
<dbReference type="EMBL" id="OMOF01000591">
    <property type="protein sequence ID" value="SPF53104.1"/>
    <property type="molecule type" value="Genomic_DNA"/>
</dbReference>
<evidence type="ECO:0000313" key="1">
    <source>
        <dbReference type="EMBL" id="SPF53104.1"/>
    </source>
</evidence>